<gene>
    <name evidence="2" type="ORF">BBK14_28205</name>
</gene>
<dbReference type="GO" id="GO:0006313">
    <property type="term" value="P:DNA transposition"/>
    <property type="evidence" value="ECO:0007669"/>
    <property type="project" value="InterPro"/>
</dbReference>
<sequence>MVRVVVGAGGVYGLGYRMVWRPKYRRLMLASPVCDRCDGLIRQKCTEREWTVAALEVPPDPVDLFVKVHLRHFPPSVADQLEGQPWSVERAG</sequence>
<proteinExistence type="predicted"/>
<dbReference type="GO" id="GO:0003677">
    <property type="term" value="F:DNA binding"/>
    <property type="evidence" value="ECO:0007669"/>
    <property type="project" value="InterPro"/>
</dbReference>
<evidence type="ECO:0000259" key="1">
    <source>
        <dbReference type="Pfam" id="PF01797"/>
    </source>
</evidence>
<dbReference type="SUPFAM" id="SSF143422">
    <property type="entry name" value="Transposase IS200-like"/>
    <property type="match status" value="1"/>
</dbReference>
<evidence type="ECO:0000313" key="2">
    <source>
        <dbReference type="EMBL" id="OHV20343.1"/>
    </source>
</evidence>
<dbReference type="InterPro" id="IPR002686">
    <property type="entry name" value="Transposase_17"/>
</dbReference>
<dbReference type="InterPro" id="IPR036515">
    <property type="entry name" value="Transposase_17_sf"/>
</dbReference>
<dbReference type="GO" id="GO:0004803">
    <property type="term" value="F:transposase activity"/>
    <property type="evidence" value="ECO:0007669"/>
    <property type="project" value="InterPro"/>
</dbReference>
<dbReference type="EMBL" id="MAXA01000267">
    <property type="protein sequence ID" value="OHV20343.1"/>
    <property type="molecule type" value="Genomic_DNA"/>
</dbReference>
<dbReference type="Gene3D" id="3.30.70.1290">
    <property type="entry name" value="Transposase IS200-like"/>
    <property type="match status" value="1"/>
</dbReference>
<keyword evidence="3" id="KW-1185">Reference proteome</keyword>
<evidence type="ECO:0000313" key="3">
    <source>
        <dbReference type="Proteomes" id="UP000179769"/>
    </source>
</evidence>
<reference evidence="3" key="1">
    <citation type="submission" date="2016-07" db="EMBL/GenBank/DDBJ databases">
        <title>Frankia sp. NRRL B-16219 Genome sequencing.</title>
        <authorList>
            <person name="Ghodhbane-Gtari F."/>
            <person name="Swanson E."/>
            <person name="Gueddou A."/>
            <person name="Louati M."/>
            <person name="Nouioui I."/>
            <person name="Hezbri K."/>
            <person name="Abebe-Akele F."/>
            <person name="Simpson S."/>
            <person name="Morris K."/>
            <person name="Thomas K."/>
            <person name="Gtari M."/>
            <person name="Tisa L.S."/>
        </authorList>
    </citation>
    <scope>NUCLEOTIDE SEQUENCE [LARGE SCALE GENOMIC DNA]</scope>
    <source>
        <strain evidence="3">NRRL B-16219</strain>
    </source>
</reference>
<organism evidence="2 3">
    <name type="scientific">Parafrankia soli</name>
    <dbReference type="NCBI Taxonomy" id="2599596"/>
    <lineage>
        <taxon>Bacteria</taxon>
        <taxon>Bacillati</taxon>
        <taxon>Actinomycetota</taxon>
        <taxon>Actinomycetes</taxon>
        <taxon>Frankiales</taxon>
        <taxon>Frankiaceae</taxon>
        <taxon>Parafrankia</taxon>
    </lineage>
</organism>
<dbReference type="AlphaFoldDB" id="A0A1S1PBN3"/>
<protein>
    <recommendedName>
        <fullName evidence="1">Transposase IS200-like domain-containing protein</fullName>
    </recommendedName>
</protein>
<comment type="caution">
    <text evidence="2">The sequence shown here is derived from an EMBL/GenBank/DDBJ whole genome shotgun (WGS) entry which is preliminary data.</text>
</comment>
<dbReference type="Pfam" id="PF01797">
    <property type="entry name" value="Y1_Tnp"/>
    <property type="match status" value="1"/>
</dbReference>
<dbReference type="Proteomes" id="UP000179769">
    <property type="component" value="Unassembled WGS sequence"/>
</dbReference>
<accession>A0A1S1PBN3</accession>
<name>A0A1S1PBN3_9ACTN</name>
<feature type="domain" description="Transposase IS200-like" evidence="1">
    <location>
        <begin position="11"/>
        <end position="83"/>
    </location>
</feature>